<feature type="region of interest" description="Disordered" evidence="1">
    <location>
        <begin position="1"/>
        <end position="60"/>
    </location>
</feature>
<sequence>MMTTGAGVGGATRVSRVSVATGSGRSDRNHPAESHARGIKNSDQPQSRQTRMSGEGVIGG</sequence>
<reference evidence="3" key="1">
    <citation type="submission" date="2018-02" db="EMBL/GenBank/DDBJ databases">
        <authorList>
            <person name="Hausmann B."/>
        </authorList>
    </citation>
    <scope>NUCLEOTIDE SEQUENCE [LARGE SCALE GENOMIC DNA]</scope>
    <source>
        <strain evidence="3">Peat soil MAG SbA5</strain>
    </source>
</reference>
<dbReference type="AlphaFoldDB" id="A0A2N9M478"/>
<gene>
    <name evidence="2" type="ORF">SBA5_780017</name>
</gene>
<dbReference type="EMBL" id="OKRB01000139">
    <property type="protein sequence ID" value="SPE30314.1"/>
    <property type="molecule type" value="Genomic_DNA"/>
</dbReference>
<evidence type="ECO:0000256" key="1">
    <source>
        <dbReference type="SAM" id="MobiDB-lite"/>
    </source>
</evidence>
<name>A0A2N9M478_9BACT</name>
<evidence type="ECO:0000313" key="2">
    <source>
        <dbReference type="EMBL" id="SPE30314.1"/>
    </source>
</evidence>
<protein>
    <submittedName>
        <fullName evidence="2">Uncharacterized protein</fullName>
    </submittedName>
</protein>
<dbReference type="Proteomes" id="UP000239735">
    <property type="component" value="Unassembled WGS sequence"/>
</dbReference>
<feature type="compositionally biased region" description="Gly residues" evidence="1">
    <location>
        <begin position="1"/>
        <end position="10"/>
    </location>
</feature>
<organism evidence="2 3">
    <name type="scientific">Candidatus Sulfuritelmatomonas gaucii</name>
    <dbReference type="NCBI Taxonomy" id="2043161"/>
    <lineage>
        <taxon>Bacteria</taxon>
        <taxon>Pseudomonadati</taxon>
        <taxon>Acidobacteriota</taxon>
        <taxon>Terriglobia</taxon>
        <taxon>Terriglobales</taxon>
        <taxon>Acidobacteriaceae</taxon>
        <taxon>Candidatus Sulfuritelmatomonas</taxon>
    </lineage>
</organism>
<accession>A0A2N9M478</accession>
<feature type="compositionally biased region" description="Polar residues" evidence="1">
    <location>
        <begin position="41"/>
        <end position="52"/>
    </location>
</feature>
<proteinExistence type="predicted"/>
<feature type="compositionally biased region" description="Basic and acidic residues" evidence="1">
    <location>
        <begin position="25"/>
        <end position="36"/>
    </location>
</feature>
<evidence type="ECO:0000313" key="3">
    <source>
        <dbReference type="Proteomes" id="UP000239735"/>
    </source>
</evidence>